<keyword evidence="8" id="KW-1185">Reference proteome</keyword>
<sequence>MELLKIGEMAKMNHVSEQTLRLYDRLGLLSPCSRDEENGYRYYDIRQSARLDMIQYLKSMGMSLCDVRDHLSGKDISAIGGLLLRKNAQIDEEIRNLQCLRRAIERAISNIHRYEAAPPDGTVILEHIGSRQIYCIDSRINFYGSGIEIYEKILRELKNSIIANKLPQVYFSNAGTILRKENLLQRKFVSTEVFVFVDSEFIDRQHITELPAKNYLCIYCDAFDKEEEYANRLIDCIEEKGYLIDGDYICEVLAELPVLEKGGREMFLRLQIPVAFR</sequence>
<protein>
    <submittedName>
        <fullName evidence="7">MerR family transcriptional regulator</fullName>
    </submittedName>
</protein>
<gene>
    <name evidence="7" type="ORF">T472_0200160</name>
</gene>
<keyword evidence="1" id="KW-0678">Repressor</keyword>
<dbReference type="SUPFAM" id="SSF46955">
    <property type="entry name" value="Putative DNA-binding domain"/>
    <property type="match status" value="1"/>
</dbReference>
<evidence type="ECO:0000313" key="8">
    <source>
        <dbReference type="Proteomes" id="UP000017747"/>
    </source>
</evidence>
<evidence type="ECO:0000256" key="2">
    <source>
        <dbReference type="ARBA" id="ARBA00023015"/>
    </source>
</evidence>
<dbReference type="CDD" id="cd01107">
    <property type="entry name" value="HTH_BmrR"/>
    <property type="match status" value="1"/>
</dbReference>
<keyword evidence="4" id="KW-0804">Transcription</keyword>
<evidence type="ECO:0000259" key="6">
    <source>
        <dbReference type="PROSITE" id="PS50937"/>
    </source>
</evidence>
<dbReference type="Proteomes" id="UP000017747">
    <property type="component" value="Unassembled WGS sequence"/>
</dbReference>
<dbReference type="SUPFAM" id="SSF55136">
    <property type="entry name" value="Probable bacterial effector-binding domain"/>
    <property type="match status" value="1"/>
</dbReference>
<dbReference type="STRING" id="994573.T472_0200160"/>
<dbReference type="InterPro" id="IPR047057">
    <property type="entry name" value="MerR_fam"/>
</dbReference>
<feature type="coiled-coil region" evidence="5">
    <location>
        <begin position="83"/>
        <end position="117"/>
    </location>
</feature>
<keyword evidence="3" id="KW-0238">DNA-binding</keyword>
<dbReference type="InterPro" id="IPR011256">
    <property type="entry name" value="Reg_factor_effector_dom_sf"/>
</dbReference>
<organism evidence="7 8">
    <name type="scientific">Youngiibacter fragilis 232.1</name>
    <dbReference type="NCBI Taxonomy" id="994573"/>
    <lineage>
        <taxon>Bacteria</taxon>
        <taxon>Bacillati</taxon>
        <taxon>Bacillota</taxon>
        <taxon>Clostridia</taxon>
        <taxon>Eubacteriales</taxon>
        <taxon>Clostridiaceae</taxon>
        <taxon>Youngiibacter</taxon>
    </lineage>
</organism>
<dbReference type="EMBL" id="AXUN02000002">
    <property type="protein sequence ID" value="ETA82587.1"/>
    <property type="molecule type" value="Genomic_DNA"/>
</dbReference>
<dbReference type="InterPro" id="IPR009061">
    <property type="entry name" value="DNA-bd_dom_put_sf"/>
</dbReference>
<dbReference type="PANTHER" id="PTHR30204:SF69">
    <property type="entry name" value="MERR-FAMILY TRANSCRIPTIONAL REGULATOR"/>
    <property type="match status" value="1"/>
</dbReference>
<keyword evidence="2" id="KW-0805">Transcription regulation</keyword>
<dbReference type="GO" id="GO:0003677">
    <property type="term" value="F:DNA binding"/>
    <property type="evidence" value="ECO:0007669"/>
    <property type="project" value="UniProtKB-KW"/>
</dbReference>
<proteinExistence type="predicted"/>
<dbReference type="OrthoDB" id="9773308at2"/>
<evidence type="ECO:0000256" key="3">
    <source>
        <dbReference type="ARBA" id="ARBA00023125"/>
    </source>
</evidence>
<dbReference type="eggNOG" id="COG0789">
    <property type="taxonomic scope" value="Bacteria"/>
</dbReference>
<dbReference type="InterPro" id="IPR000551">
    <property type="entry name" value="MerR-type_HTH_dom"/>
</dbReference>
<feature type="domain" description="HTH merR-type" evidence="6">
    <location>
        <begin position="3"/>
        <end position="73"/>
    </location>
</feature>
<reference evidence="7 8" key="1">
    <citation type="journal article" date="2014" name="Genome Announc.">
        <title>Genome Sequence of Youngiibacter fragilis, the Type Strain of the Genus Youngiibacter.</title>
        <authorList>
            <person name="Wawrik C.B."/>
            <person name="Callaghan A.V."/>
            <person name="Stamps B.W."/>
            <person name="Wawrik B."/>
        </authorList>
    </citation>
    <scope>NUCLEOTIDE SEQUENCE [LARGE SCALE GENOMIC DNA]</scope>
    <source>
        <strain evidence="7 8">232.1</strain>
    </source>
</reference>
<dbReference type="SMART" id="SM00422">
    <property type="entry name" value="HTH_MERR"/>
    <property type="match status" value="1"/>
</dbReference>
<dbReference type="Gene3D" id="1.10.1660.10">
    <property type="match status" value="1"/>
</dbReference>
<evidence type="ECO:0000256" key="4">
    <source>
        <dbReference type="ARBA" id="ARBA00023163"/>
    </source>
</evidence>
<keyword evidence="5" id="KW-0175">Coiled coil</keyword>
<dbReference type="Gene3D" id="3.20.80.10">
    <property type="entry name" value="Regulatory factor, effector binding domain"/>
    <property type="match status" value="1"/>
</dbReference>
<evidence type="ECO:0000256" key="1">
    <source>
        <dbReference type="ARBA" id="ARBA00022491"/>
    </source>
</evidence>
<dbReference type="AlphaFoldDB" id="V7ICK7"/>
<comment type="caution">
    <text evidence="7">The sequence shown here is derived from an EMBL/GenBank/DDBJ whole genome shotgun (WGS) entry which is preliminary data.</text>
</comment>
<name>V7ICK7_9CLOT</name>
<dbReference type="PROSITE" id="PS50937">
    <property type="entry name" value="HTH_MERR_2"/>
    <property type="match status" value="1"/>
</dbReference>
<dbReference type="RefSeq" id="WP_023383423.1">
    <property type="nucleotide sequence ID" value="NZ_AXUN02000002.1"/>
</dbReference>
<accession>V7ICK7</accession>
<dbReference type="Pfam" id="PF13411">
    <property type="entry name" value="MerR_1"/>
    <property type="match status" value="1"/>
</dbReference>
<dbReference type="GO" id="GO:0003700">
    <property type="term" value="F:DNA-binding transcription factor activity"/>
    <property type="evidence" value="ECO:0007669"/>
    <property type="project" value="InterPro"/>
</dbReference>
<evidence type="ECO:0000256" key="5">
    <source>
        <dbReference type="SAM" id="Coils"/>
    </source>
</evidence>
<dbReference type="PANTHER" id="PTHR30204">
    <property type="entry name" value="REDOX-CYCLING DRUG-SENSING TRANSCRIPTIONAL ACTIVATOR SOXR"/>
    <property type="match status" value="1"/>
</dbReference>
<evidence type="ECO:0000313" key="7">
    <source>
        <dbReference type="EMBL" id="ETA82587.1"/>
    </source>
</evidence>